<evidence type="ECO:0000259" key="3">
    <source>
        <dbReference type="PROSITE" id="PS50801"/>
    </source>
</evidence>
<evidence type="ECO:0000313" key="4">
    <source>
        <dbReference type="EMBL" id="XCM83821.1"/>
    </source>
</evidence>
<dbReference type="NCBIfam" id="TIGR00377">
    <property type="entry name" value="ant_ant_sig"/>
    <property type="match status" value="1"/>
</dbReference>
<dbReference type="InterPro" id="IPR036513">
    <property type="entry name" value="STAS_dom_sf"/>
</dbReference>
<dbReference type="Gene3D" id="3.30.750.24">
    <property type="entry name" value="STAS domain"/>
    <property type="match status" value="1"/>
</dbReference>
<name>A0AAU8K6U0_9ACTN</name>
<dbReference type="SUPFAM" id="SSF52091">
    <property type="entry name" value="SpoIIaa-like"/>
    <property type="match status" value="1"/>
</dbReference>
<dbReference type="Pfam" id="PF01740">
    <property type="entry name" value="STAS"/>
    <property type="match status" value="1"/>
</dbReference>
<accession>A0AAU8K6U0</accession>
<gene>
    <name evidence="4" type="ORF">ABWK59_35345</name>
</gene>
<organism evidence="4">
    <name type="scientific">Kitasatospora camelliae</name>
    <dbReference type="NCBI Taxonomy" id="3156397"/>
    <lineage>
        <taxon>Bacteria</taxon>
        <taxon>Bacillati</taxon>
        <taxon>Actinomycetota</taxon>
        <taxon>Actinomycetes</taxon>
        <taxon>Kitasatosporales</taxon>
        <taxon>Streptomycetaceae</taxon>
        <taxon>Kitasatospora</taxon>
    </lineage>
</organism>
<dbReference type="PANTHER" id="PTHR33495">
    <property type="entry name" value="ANTI-SIGMA FACTOR ANTAGONIST TM_1081-RELATED-RELATED"/>
    <property type="match status" value="1"/>
</dbReference>
<feature type="domain" description="STAS" evidence="3">
    <location>
        <begin position="10"/>
        <end position="97"/>
    </location>
</feature>
<comment type="similarity">
    <text evidence="1 2">Belongs to the anti-sigma-factor antagonist family.</text>
</comment>
<dbReference type="InterPro" id="IPR002645">
    <property type="entry name" value="STAS_dom"/>
</dbReference>
<dbReference type="PROSITE" id="PS50801">
    <property type="entry name" value="STAS"/>
    <property type="match status" value="1"/>
</dbReference>
<dbReference type="AlphaFoldDB" id="A0AAU8K6U0"/>
<dbReference type="EMBL" id="CP159872">
    <property type="protein sequence ID" value="XCM83821.1"/>
    <property type="molecule type" value="Genomic_DNA"/>
</dbReference>
<evidence type="ECO:0000256" key="1">
    <source>
        <dbReference type="ARBA" id="ARBA00009013"/>
    </source>
</evidence>
<dbReference type="KEGG" id="kcm:ABWK59_35345"/>
<dbReference type="GO" id="GO:0043856">
    <property type="term" value="F:anti-sigma factor antagonist activity"/>
    <property type="evidence" value="ECO:0007669"/>
    <property type="project" value="InterPro"/>
</dbReference>
<dbReference type="InterPro" id="IPR003658">
    <property type="entry name" value="Anti-sigma_ant"/>
</dbReference>
<dbReference type="CDD" id="cd07043">
    <property type="entry name" value="STAS_anti-anti-sigma_factors"/>
    <property type="match status" value="1"/>
</dbReference>
<proteinExistence type="inferred from homology"/>
<dbReference type="PANTHER" id="PTHR33495:SF2">
    <property type="entry name" value="ANTI-SIGMA FACTOR ANTAGONIST TM_1081-RELATED"/>
    <property type="match status" value="1"/>
</dbReference>
<evidence type="ECO:0000256" key="2">
    <source>
        <dbReference type="RuleBase" id="RU003749"/>
    </source>
</evidence>
<dbReference type="RefSeq" id="WP_354644759.1">
    <property type="nucleotide sequence ID" value="NZ_CP159872.1"/>
</dbReference>
<sequence length="97" mass="10666">MPDQGHAPFVVRAHGEIDLDAAPRLRRELTHALDAHREVLLDLSRVTFMDCSGLGALVRARNQTDRTGSRLVLRGVSHPVARLLRLTGLTGRLTPTP</sequence>
<protein>
    <recommendedName>
        <fullName evidence="2">Anti-sigma factor antagonist</fullName>
    </recommendedName>
</protein>
<reference evidence="4" key="1">
    <citation type="submission" date="2024-06" db="EMBL/GenBank/DDBJ databases">
        <title>The genome sequences of Kitasatospora sp. strain HUAS MG31.</title>
        <authorList>
            <person name="Mo P."/>
        </authorList>
    </citation>
    <scope>NUCLEOTIDE SEQUENCE</scope>
    <source>
        <strain evidence="4">HUAS MG31</strain>
    </source>
</reference>